<protein>
    <submittedName>
        <fullName evidence="2">Uncharacterized protein</fullName>
    </submittedName>
</protein>
<feature type="compositionally biased region" description="Basic residues" evidence="1">
    <location>
        <begin position="880"/>
        <end position="897"/>
    </location>
</feature>
<reference evidence="3" key="1">
    <citation type="submission" date="2015-07" db="EMBL/GenBank/DDBJ databases">
        <authorList>
            <person name="Teixeira M.M."/>
            <person name="Souza R.C."/>
            <person name="Almeida L.G."/>
            <person name="Vicente V.A."/>
            <person name="de Hoog S."/>
            <person name="Bocca A.L."/>
            <person name="de Almeida S.R."/>
            <person name="Vasconcelos A.T."/>
            <person name="Felipe M.S."/>
        </authorList>
    </citation>
    <scope>NUCLEOTIDE SEQUENCE [LARGE SCALE GENOMIC DNA]</scope>
    <source>
        <strain evidence="3">KSF</strain>
    </source>
</reference>
<evidence type="ECO:0000256" key="1">
    <source>
        <dbReference type="SAM" id="MobiDB-lite"/>
    </source>
</evidence>
<feature type="compositionally biased region" description="Low complexity" evidence="1">
    <location>
        <begin position="310"/>
        <end position="323"/>
    </location>
</feature>
<feature type="region of interest" description="Disordered" evidence="1">
    <location>
        <begin position="270"/>
        <end position="354"/>
    </location>
</feature>
<feature type="region of interest" description="Disordered" evidence="1">
    <location>
        <begin position="740"/>
        <end position="773"/>
    </location>
</feature>
<feature type="compositionally biased region" description="Low complexity" evidence="1">
    <location>
        <begin position="430"/>
        <end position="454"/>
    </location>
</feature>
<evidence type="ECO:0000313" key="3">
    <source>
        <dbReference type="Proteomes" id="UP000094526"/>
    </source>
</evidence>
<gene>
    <name evidence="2" type="ORF">CLCR_07994</name>
</gene>
<feature type="compositionally biased region" description="Basic residues" evidence="1">
    <location>
        <begin position="419"/>
        <end position="429"/>
    </location>
</feature>
<feature type="compositionally biased region" description="Polar residues" evidence="1">
    <location>
        <begin position="286"/>
        <end position="303"/>
    </location>
</feature>
<name>A0A1C1CUI2_9EURO</name>
<organism evidence="2 3">
    <name type="scientific">Cladophialophora carrionii</name>
    <dbReference type="NCBI Taxonomy" id="86049"/>
    <lineage>
        <taxon>Eukaryota</taxon>
        <taxon>Fungi</taxon>
        <taxon>Dikarya</taxon>
        <taxon>Ascomycota</taxon>
        <taxon>Pezizomycotina</taxon>
        <taxon>Eurotiomycetes</taxon>
        <taxon>Chaetothyriomycetidae</taxon>
        <taxon>Chaetothyriales</taxon>
        <taxon>Herpotrichiellaceae</taxon>
        <taxon>Cladophialophora</taxon>
    </lineage>
</organism>
<dbReference type="OrthoDB" id="4157239at2759"/>
<dbReference type="VEuPathDB" id="FungiDB:G647_05991"/>
<feature type="compositionally biased region" description="Acidic residues" evidence="1">
    <location>
        <begin position="56"/>
        <end position="65"/>
    </location>
</feature>
<comment type="caution">
    <text evidence="2">The sequence shown here is derived from an EMBL/GenBank/DDBJ whole genome shotgun (WGS) entry which is preliminary data.</text>
</comment>
<dbReference type="AlphaFoldDB" id="A0A1C1CUI2"/>
<feature type="compositionally biased region" description="Basic and acidic residues" evidence="1">
    <location>
        <begin position="834"/>
        <end position="879"/>
    </location>
</feature>
<feature type="region of interest" description="Disordered" evidence="1">
    <location>
        <begin position="605"/>
        <end position="669"/>
    </location>
</feature>
<feature type="region of interest" description="Disordered" evidence="1">
    <location>
        <begin position="389"/>
        <end position="490"/>
    </location>
</feature>
<dbReference type="EMBL" id="LGRB01000009">
    <property type="protein sequence ID" value="OCT52164.1"/>
    <property type="molecule type" value="Genomic_DNA"/>
</dbReference>
<proteinExistence type="predicted"/>
<dbReference type="VEuPathDB" id="FungiDB:CLCR_07994"/>
<feature type="compositionally biased region" description="Pro residues" evidence="1">
    <location>
        <begin position="37"/>
        <end position="47"/>
    </location>
</feature>
<evidence type="ECO:0000313" key="2">
    <source>
        <dbReference type="EMBL" id="OCT52164.1"/>
    </source>
</evidence>
<feature type="region of interest" description="Disordered" evidence="1">
    <location>
        <begin position="21"/>
        <end position="66"/>
    </location>
</feature>
<dbReference type="Proteomes" id="UP000094526">
    <property type="component" value="Unassembled WGS sequence"/>
</dbReference>
<sequence length="897" mass="96002">MGRGTKANKFPRAAQVQRANDALFSYGLDSGSSSEPESPPPPPPAPSSPASASPVPEEDDDDDDNLDRATIESATKTILAEFAFEEGKKIFSSEEAGDRVFIQIFTAAFLDTDAETGEKSWRLDTDILGVLANACREPGALENVHLTEDLETSRQYLSGKTEASALESIRTFALNCARDQSPSLPEQPDFTEDPLHESVQTFVYLGLIAIRAFVRGKHLLNSSLNPLRLFENARASNMAEEPNLFMFGEMGQIYDPQAIALEKQKKKARKRAAKKAAKAKEDEENNTQVTEGDTAGEASNSGPANAGNEAASAHIARASDAAAVTISPPASSQAAITNPAPALTPPSGLAHDDPLTTMEMATQALSMYGARPPAGLSQYLGTPIRPRAARSATVRNTEPRNLADESSVAEGAGVAPPPRRPRRDGRRRPAPSALTGTAVPAAAAAAAAGATTGTEDVTDDIMQPLPASQRHGRNETIEEYQRRTAPPVAPAPTEYRVHPLNHEQFVITGVGPQSFSAAVRDIAGAVTSGVSADDPAAIARTMMSAHASLPASAVTPDADEPDFASIARAIMSGQAPPPRGAFLGPSNISAEDIRDAMALVDDSNAGAHTTSRGVAGPSRLPVQPRQSTAPHHLPDVPRPTAASRLPAQPRQTAASRRQGPPRQTAASRRAMQRLYDEIEAELDAAQGLDPVARRAQAQRRLLRSETLAAARREMPLRPTATAATQAALQEGRDDALNAVEEQRRAEQAGARRTRPTPRATGTDTINARAREQGYSFDIGGMPGWLGELERMQIQGLRDEGVAEENERRLAERMRLVRERRAAAVQDILERSAQIDREAEEESHRAMAAAEAREKKETEERDAARKAADEAKKAADEAKKAEKKAKIAAKRAERKAKK</sequence>
<keyword evidence="3" id="KW-1185">Reference proteome</keyword>
<accession>A0A1C1CUI2</accession>
<feature type="region of interest" description="Disordered" evidence="1">
    <location>
        <begin position="834"/>
        <end position="897"/>
    </location>
</feature>
<feature type="compositionally biased region" description="Basic and acidic residues" evidence="1">
    <location>
        <begin position="472"/>
        <end position="482"/>
    </location>
</feature>